<protein>
    <submittedName>
        <fullName evidence="5">Response regulator transcription factor</fullName>
    </submittedName>
</protein>
<dbReference type="SMART" id="SM00421">
    <property type="entry name" value="HTH_LUXR"/>
    <property type="match status" value="1"/>
</dbReference>
<evidence type="ECO:0000259" key="4">
    <source>
        <dbReference type="PROSITE" id="PS50110"/>
    </source>
</evidence>
<dbReference type="EMBL" id="CATKSH010000007">
    <property type="protein sequence ID" value="CAI9120585.1"/>
    <property type="molecule type" value="Genomic_DNA"/>
</dbReference>
<organism evidence="5 6">
    <name type="scientific">Brytella acorum</name>
    <dbReference type="NCBI Taxonomy" id="2959299"/>
    <lineage>
        <taxon>Bacteria</taxon>
        <taxon>Pseudomonadati</taxon>
        <taxon>Pseudomonadota</taxon>
        <taxon>Alphaproteobacteria</taxon>
        <taxon>Acetobacterales</taxon>
        <taxon>Acetobacteraceae</taxon>
        <taxon>Brytella</taxon>
    </lineage>
</organism>
<dbReference type="SUPFAM" id="SSF46894">
    <property type="entry name" value="C-terminal effector domain of the bipartite response regulators"/>
    <property type="match status" value="1"/>
</dbReference>
<evidence type="ECO:0000259" key="3">
    <source>
        <dbReference type="PROSITE" id="PS50043"/>
    </source>
</evidence>
<dbReference type="Pfam" id="PF00196">
    <property type="entry name" value="GerE"/>
    <property type="match status" value="1"/>
</dbReference>
<dbReference type="CDD" id="cd19930">
    <property type="entry name" value="REC_DesR-like"/>
    <property type="match status" value="1"/>
</dbReference>
<accession>A0AA35XXQ8</accession>
<dbReference type="InterPro" id="IPR011006">
    <property type="entry name" value="CheY-like_superfamily"/>
</dbReference>
<feature type="modified residue" description="4-aspartylphosphate" evidence="2">
    <location>
        <position position="58"/>
    </location>
</feature>
<dbReference type="PRINTS" id="PR00038">
    <property type="entry name" value="HTHLUXR"/>
</dbReference>
<dbReference type="InterPro" id="IPR000792">
    <property type="entry name" value="Tscrpt_reg_LuxR_C"/>
</dbReference>
<dbReference type="GO" id="GO:0000160">
    <property type="term" value="P:phosphorelay signal transduction system"/>
    <property type="evidence" value="ECO:0007669"/>
    <property type="project" value="InterPro"/>
</dbReference>
<dbReference type="SMART" id="SM00448">
    <property type="entry name" value="REC"/>
    <property type="match status" value="1"/>
</dbReference>
<dbReference type="AlphaFoldDB" id="A0AA35XXQ8"/>
<dbReference type="Pfam" id="PF00072">
    <property type="entry name" value="Response_reg"/>
    <property type="match status" value="1"/>
</dbReference>
<dbReference type="PROSITE" id="PS50110">
    <property type="entry name" value="RESPONSE_REGULATORY"/>
    <property type="match status" value="1"/>
</dbReference>
<feature type="domain" description="Response regulatory" evidence="4">
    <location>
        <begin position="7"/>
        <end position="123"/>
    </location>
</feature>
<sequence length="205" mass="22101">MTTQTIRVVIAEDQAMLRDAIGALLALETDIDVISHAPNGTDALAQVRATKPDVLLTDIEMPGMSGIDVAVALRAERSPTRVMIVTTFSRAGYLKRALDAGVKGYLLKDAPITHLADAIRKVASGGRAIARELAESVWEAASDPLTDRDREMLRLAEAGRSNQEIADALALSPGTVRNYFSEAVQKLGARNRIEAGRIARQNGWL</sequence>
<dbReference type="PROSITE" id="PS50043">
    <property type="entry name" value="HTH_LUXR_2"/>
    <property type="match status" value="1"/>
</dbReference>
<evidence type="ECO:0000256" key="1">
    <source>
        <dbReference type="ARBA" id="ARBA00023125"/>
    </source>
</evidence>
<dbReference type="PANTHER" id="PTHR43214">
    <property type="entry name" value="TWO-COMPONENT RESPONSE REGULATOR"/>
    <property type="match status" value="1"/>
</dbReference>
<dbReference type="SUPFAM" id="SSF52172">
    <property type="entry name" value="CheY-like"/>
    <property type="match status" value="1"/>
</dbReference>
<evidence type="ECO:0000256" key="2">
    <source>
        <dbReference type="PROSITE-ProRule" id="PRU00169"/>
    </source>
</evidence>
<keyword evidence="1" id="KW-0238">DNA-binding</keyword>
<dbReference type="InterPro" id="IPR016032">
    <property type="entry name" value="Sig_transdc_resp-reg_C-effctor"/>
</dbReference>
<name>A0AA35XXQ8_9PROT</name>
<dbReference type="GO" id="GO:0003677">
    <property type="term" value="F:DNA binding"/>
    <property type="evidence" value="ECO:0007669"/>
    <property type="project" value="UniProtKB-KW"/>
</dbReference>
<dbReference type="PANTHER" id="PTHR43214:SF42">
    <property type="entry name" value="TRANSCRIPTIONAL REGULATORY PROTEIN DESR"/>
    <property type="match status" value="1"/>
</dbReference>
<keyword evidence="2" id="KW-0597">Phosphoprotein</keyword>
<keyword evidence="6" id="KW-1185">Reference proteome</keyword>
<dbReference type="Gene3D" id="3.40.50.2300">
    <property type="match status" value="1"/>
</dbReference>
<proteinExistence type="predicted"/>
<evidence type="ECO:0000313" key="5">
    <source>
        <dbReference type="EMBL" id="CAI9120585.1"/>
    </source>
</evidence>
<dbReference type="RefSeq" id="WP_289841252.1">
    <property type="nucleotide sequence ID" value="NZ_CATKSH010000007.1"/>
</dbReference>
<dbReference type="GO" id="GO:0006355">
    <property type="term" value="P:regulation of DNA-templated transcription"/>
    <property type="evidence" value="ECO:0007669"/>
    <property type="project" value="InterPro"/>
</dbReference>
<dbReference type="CDD" id="cd06170">
    <property type="entry name" value="LuxR_C_like"/>
    <property type="match status" value="1"/>
</dbReference>
<evidence type="ECO:0000313" key="6">
    <source>
        <dbReference type="Proteomes" id="UP001176960"/>
    </source>
</evidence>
<reference evidence="5" key="1">
    <citation type="submission" date="2023-03" db="EMBL/GenBank/DDBJ databases">
        <authorList>
            <person name="Cleenwerck I."/>
        </authorList>
    </citation>
    <scope>NUCLEOTIDE SEQUENCE</scope>
    <source>
        <strain evidence="5">LMG 32879</strain>
    </source>
</reference>
<comment type="caution">
    <text evidence="5">The sequence shown here is derived from an EMBL/GenBank/DDBJ whole genome shotgun (WGS) entry which is preliminary data.</text>
</comment>
<feature type="domain" description="HTH luxR-type" evidence="3">
    <location>
        <begin position="138"/>
        <end position="203"/>
    </location>
</feature>
<dbReference type="InterPro" id="IPR001789">
    <property type="entry name" value="Sig_transdc_resp-reg_receiver"/>
</dbReference>
<dbReference type="InterPro" id="IPR039420">
    <property type="entry name" value="WalR-like"/>
</dbReference>
<dbReference type="Proteomes" id="UP001176960">
    <property type="component" value="Unassembled WGS sequence"/>
</dbReference>
<gene>
    <name evidence="5" type="ORF">LMG32879_001418</name>
</gene>